<feature type="region of interest" description="Disordered" evidence="5">
    <location>
        <begin position="398"/>
        <end position="461"/>
    </location>
</feature>
<evidence type="ECO:0000256" key="2">
    <source>
        <dbReference type="ARBA" id="ARBA00038209"/>
    </source>
</evidence>
<evidence type="ECO:0000313" key="8">
    <source>
        <dbReference type="Proteomes" id="UP000002357"/>
    </source>
</evidence>
<feature type="domain" description="UDP-N-acetylglucosamine 2-epimerase" evidence="6">
    <location>
        <begin position="51"/>
        <end position="386"/>
    </location>
</feature>
<gene>
    <name evidence="7" type="ORF">SCLAV_0315</name>
</gene>
<name>E2Q859_STRCL</name>
<organism evidence="7 8">
    <name type="scientific">Streptomyces clavuligerus</name>
    <dbReference type="NCBI Taxonomy" id="1901"/>
    <lineage>
        <taxon>Bacteria</taxon>
        <taxon>Bacillati</taxon>
        <taxon>Actinomycetota</taxon>
        <taxon>Actinomycetes</taxon>
        <taxon>Kitasatosporales</taxon>
        <taxon>Streptomycetaceae</taxon>
        <taxon>Streptomyces</taxon>
    </lineage>
</organism>
<feature type="compositionally biased region" description="Low complexity" evidence="5">
    <location>
        <begin position="410"/>
        <end position="436"/>
    </location>
</feature>
<reference evidence="7 8" key="1">
    <citation type="journal article" date="2010" name="Genome Biol. Evol.">
        <title>The sequence of a 1.8-mb bacterial linear plasmid reveals a rich evolutionary reservoir of secondary metabolic pathways.</title>
        <authorList>
            <person name="Medema M.H."/>
            <person name="Trefzer A."/>
            <person name="Kovalchuk A."/>
            <person name="van den Berg M."/>
            <person name="Mueller U."/>
            <person name="Heijne W."/>
            <person name="Wu L."/>
            <person name="Alam M.T."/>
            <person name="Ronning C.M."/>
            <person name="Nierman W.C."/>
            <person name="Bovenberg R.A.L."/>
            <person name="Breitling R."/>
            <person name="Takano E."/>
        </authorList>
    </citation>
    <scope>NUCLEOTIDE SEQUENCE [LARGE SCALE GENOMIC DNA]</scope>
    <source>
        <strain evidence="8">ATCC 27064 / DSM 738 / JCM 4710 / NBRC 13307 / NCIMB 12785 / NRRL 3585 / VKM Ac-602</strain>
    </source>
</reference>
<evidence type="ECO:0000256" key="4">
    <source>
        <dbReference type="RuleBase" id="RU003513"/>
    </source>
</evidence>
<evidence type="ECO:0000256" key="1">
    <source>
        <dbReference type="ARBA" id="ARBA00023235"/>
    </source>
</evidence>
<dbReference type="Gene3D" id="3.40.50.2000">
    <property type="entry name" value="Glycogen Phosphorylase B"/>
    <property type="match status" value="2"/>
</dbReference>
<dbReference type="GO" id="GO:0008761">
    <property type="term" value="F:UDP-N-acetylglucosamine 2-epimerase activity"/>
    <property type="evidence" value="ECO:0007669"/>
    <property type="project" value="UniProtKB-EC"/>
</dbReference>
<dbReference type="EC" id="5.1.3.14" evidence="3"/>
<comment type="similarity">
    <text evidence="2 4">Belongs to the UDP-N-acetylglucosamine 2-epimerase family.</text>
</comment>
<proteinExistence type="inferred from homology"/>
<evidence type="ECO:0000256" key="5">
    <source>
        <dbReference type="SAM" id="MobiDB-lite"/>
    </source>
</evidence>
<feature type="region of interest" description="Disordered" evidence="5">
    <location>
        <begin position="1"/>
        <end position="26"/>
    </location>
</feature>
<evidence type="ECO:0000259" key="6">
    <source>
        <dbReference type="Pfam" id="PF02350"/>
    </source>
</evidence>
<dbReference type="NCBIfam" id="TIGR00236">
    <property type="entry name" value="wecB"/>
    <property type="match status" value="1"/>
</dbReference>
<dbReference type="AlphaFoldDB" id="E2Q859"/>
<protein>
    <recommendedName>
        <fullName evidence="3">UDP-N-acetylglucosamine 2-epimerase (non-hydrolyzing)</fullName>
        <ecNumber evidence="3">5.1.3.14</ecNumber>
    </recommendedName>
</protein>
<keyword evidence="1 4" id="KW-0413">Isomerase</keyword>
<feature type="compositionally biased region" description="Polar residues" evidence="5">
    <location>
        <begin position="14"/>
        <end position="24"/>
    </location>
</feature>
<feature type="compositionally biased region" description="Basic and acidic residues" evidence="5">
    <location>
        <begin position="449"/>
        <end position="461"/>
    </location>
</feature>
<dbReference type="Proteomes" id="UP000002357">
    <property type="component" value="Chromosome"/>
</dbReference>
<dbReference type="EMBL" id="CM000913">
    <property type="protein sequence ID" value="EFG05391.1"/>
    <property type="molecule type" value="Genomic_DNA"/>
</dbReference>
<dbReference type="SUPFAM" id="SSF53756">
    <property type="entry name" value="UDP-Glycosyltransferase/glycogen phosphorylase"/>
    <property type="match status" value="1"/>
</dbReference>
<dbReference type="STRING" id="1901.BB341_26200"/>
<dbReference type="Pfam" id="PF02350">
    <property type="entry name" value="Epimerase_2"/>
    <property type="match status" value="1"/>
</dbReference>
<dbReference type="PANTHER" id="PTHR43174:SF2">
    <property type="entry name" value="UDP-N-ACETYLGLUCOSAMINE 2-EPIMERASE"/>
    <property type="match status" value="1"/>
</dbReference>
<dbReference type="InterPro" id="IPR003331">
    <property type="entry name" value="UDP_GlcNAc_Epimerase_2_dom"/>
</dbReference>
<evidence type="ECO:0000313" key="7">
    <source>
        <dbReference type="EMBL" id="EFG05391.1"/>
    </source>
</evidence>
<accession>E2Q859</accession>
<dbReference type="eggNOG" id="COG0381">
    <property type="taxonomic scope" value="Bacteria"/>
</dbReference>
<dbReference type="CDD" id="cd03786">
    <property type="entry name" value="GTB_UDP-GlcNAc_2-Epimerase"/>
    <property type="match status" value="1"/>
</dbReference>
<sequence>MPQPVPRRPVSLSDRPQPSTTTSVPHGGAIRALLVLGTRPEAIKLAPVVREMAASARFQPLVVTTGQHREMLQQMLGMLGVGVRTDLAVMRERQLLSELTARLVDGLGSVIRAERPDLVVVQGDTTTALCGALAAFYERVPVAHVEAGLRTGVPDNPFPEELNRRLIGPVARWHFAPTPRAAAHLRAEGVAGEQVLITGNTVVDNLLWVLAEGTGKDAFRTDRRRVLVTLHRRENQGERMRSMGAALRRLADRGDVEIVLPLHRSPAVRDALLPELADCPGATVVDPLGYLDFAATLAGCDLVLTDSGGVQEEAPSLGKPVLVLRTTTERPEAVEAGAARLVGTDPGTILAEAVRLLDDQDAYRRMARVANPFGDGHAAGRIVARLAADLSGPGTPAGIHGSGVSADLSGPAGRGAADPAGHGAFVPGPGAAPGDGRPLDDSAATPAPVRDERSGPYDPRP</sequence>
<keyword evidence="8" id="KW-1185">Reference proteome</keyword>
<evidence type="ECO:0000256" key="3">
    <source>
        <dbReference type="ARBA" id="ARBA00038858"/>
    </source>
</evidence>
<dbReference type="InterPro" id="IPR029767">
    <property type="entry name" value="WecB-like"/>
</dbReference>
<dbReference type="PANTHER" id="PTHR43174">
    <property type="entry name" value="UDP-N-ACETYLGLUCOSAMINE 2-EPIMERASE"/>
    <property type="match status" value="1"/>
</dbReference>